<evidence type="ECO:0000313" key="1">
    <source>
        <dbReference type="EMBL" id="QFU97892.1"/>
    </source>
</evidence>
<protein>
    <recommendedName>
        <fullName evidence="3">HTH cro/C1-type domain-containing protein</fullName>
    </recommendedName>
</protein>
<name>A0A5P9Q9Z8_9MICO</name>
<dbReference type="RefSeq" id="WP_036951491.1">
    <property type="nucleotide sequence ID" value="NZ_BAABIH010000034.1"/>
</dbReference>
<dbReference type="AlphaFoldDB" id="A0A5P9Q9Z8"/>
<reference evidence="1 2" key="1">
    <citation type="submission" date="2019-10" db="EMBL/GenBank/DDBJ databases">
        <title>Genome sequence of Luteimicrobium xylanilyticum HY-24.</title>
        <authorList>
            <person name="Kim D.Y."/>
            <person name="Park H.-Y."/>
        </authorList>
    </citation>
    <scope>NUCLEOTIDE SEQUENCE [LARGE SCALE GENOMIC DNA]</scope>
    <source>
        <strain evidence="1 2">HY-24</strain>
    </source>
</reference>
<dbReference type="GO" id="GO:0003677">
    <property type="term" value="F:DNA binding"/>
    <property type="evidence" value="ECO:0007669"/>
    <property type="project" value="InterPro"/>
</dbReference>
<evidence type="ECO:0000313" key="2">
    <source>
        <dbReference type="Proteomes" id="UP000326702"/>
    </source>
</evidence>
<dbReference type="Proteomes" id="UP000326702">
    <property type="component" value="Chromosome"/>
</dbReference>
<dbReference type="Gene3D" id="1.10.260.40">
    <property type="entry name" value="lambda repressor-like DNA-binding domains"/>
    <property type="match status" value="1"/>
</dbReference>
<sequence>MPFADLKSRGVPTARRELIENIRAVCIERDVRQLELALSCGLDPTALSVRMLGEVAFEPDVIVDVAAALCVPVERLTEGLS</sequence>
<dbReference type="KEGG" id="lxl:KDY119_01398"/>
<accession>A0A5P9Q9Z8</accession>
<dbReference type="SUPFAM" id="SSF47413">
    <property type="entry name" value="lambda repressor-like DNA-binding domains"/>
    <property type="match status" value="1"/>
</dbReference>
<gene>
    <name evidence="1" type="ORF">KDY119_01398</name>
</gene>
<proteinExistence type="predicted"/>
<dbReference type="InterPro" id="IPR010982">
    <property type="entry name" value="Lambda_DNA-bd_dom_sf"/>
</dbReference>
<organism evidence="1 2">
    <name type="scientific">Luteimicrobium xylanilyticum</name>
    <dbReference type="NCBI Taxonomy" id="1133546"/>
    <lineage>
        <taxon>Bacteria</taxon>
        <taxon>Bacillati</taxon>
        <taxon>Actinomycetota</taxon>
        <taxon>Actinomycetes</taxon>
        <taxon>Micrococcales</taxon>
        <taxon>Luteimicrobium</taxon>
    </lineage>
</organism>
<keyword evidence="2" id="KW-1185">Reference proteome</keyword>
<dbReference type="EMBL" id="CP045529">
    <property type="protein sequence ID" value="QFU97892.1"/>
    <property type="molecule type" value="Genomic_DNA"/>
</dbReference>
<evidence type="ECO:0008006" key="3">
    <source>
        <dbReference type="Google" id="ProtNLM"/>
    </source>
</evidence>